<organism evidence="6 7">
    <name type="scientific">candidate division WWE3 bacterium GW2011_GWA2_44_16</name>
    <dbReference type="NCBI Taxonomy" id="1619110"/>
    <lineage>
        <taxon>Bacteria</taxon>
        <taxon>Katanobacteria</taxon>
    </lineage>
</organism>
<dbReference type="SUPFAM" id="SSF57716">
    <property type="entry name" value="Glucocorticoid receptor-like (DNA-binding domain)"/>
    <property type="match status" value="1"/>
</dbReference>
<dbReference type="Proteomes" id="UP000034128">
    <property type="component" value="Unassembled WGS sequence"/>
</dbReference>
<evidence type="ECO:0000256" key="3">
    <source>
        <dbReference type="ARBA" id="ARBA00022833"/>
    </source>
</evidence>
<dbReference type="InterPro" id="IPR000962">
    <property type="entry name" value="Znf_DskA_TraR"/>
</dbReference>
<dbReference type="STRING" id="1619110.UW36_C0005G0041"/>
<keyword evidence="3" id="KW-0862">Zinc</keyword>
<comment type="caution">
    <text evidence="6">The sequence shown here is derived from an EMBL/GenBank/DDBJ whole genome shotgun (WGS) entry which is preliminary data.</text>
</comment>
<keyword evidence="2" id="KW-0863">Zinc-finger</keyword>
<evidence type="ECO:0000313" key="6">
    <source>
        <dbReference type="EMBL" id="KKT45462.1"/>
    </source>
</evidence>
<dbReference type="AlphaFoldDB" id="A0A0G1JND1"/>
<proteinExistence type="predicted"/>
<dbReference type="PROSITE" id="PS51128">
    <property type="entry name" value="ZF_DKSA_2"/>
    <property type="match status" value="1"/>
</dbReference>
<dbReference type="PANTHER" id="PTHR33823">
    <property type="entry name" value="RNA POLYMERASE-BINDING TRANSCRIPTION FACTOR DKSA-RELATED"/>
    <property type="match status" value="1"/>
</dbReference>
<dbReference type="EMBL" id="LCIA01000005">
    <property type="protein sequence ID" value="KKT45462.1"/>
    <property type="molecule type" value="Genomic_DNA"/>
</dbReference>
<evidence type="ECO:0000256" key="4">
    <source>
        <dbReference type="PROSITE-ProRule" id="PRU00510"/>
    </source>
</evidence>
<protein>
    <submittedName>
        <fullName evidence="6">DnaK suppressor protein</fullName>
    </submittedName>
</protein>
<reference evidence="6 7" key="1">
    <citation type="journal article" date="2015" name="Nature">
        <title>rRNA introns, odd ribosomes, and small enigmatic genomes across a large radiation of phyla.</title>
        <authorList>
            <person name="Brown C.T."/>
            <person name="Hug L.A."/>
            <person name="Thomas B.C."/>
            <person name="Sharon I."/>
            <person name="Castelle C.J."/>
            <person name="Singh A."/>
            <person name="Wilkins M.J."/>
            <person name="Williams K.H."/>
            <person name="Banfield J.F."/>
        </authorList>
    </citation>
    <scope>NUCLEOTIDE SEQUENCE [LARGE SCALE GENOMIC DNA]</scope>
</reference>
<evidence type="ECO:0000256" key="2">
    <source>
        <dbReference type="ARBA" id="ARBA00022771"/>
    </source>
</evidence>
<dbReference type="PROSITE" id="PS01102">
    <property type="entry name" value="ZF_DKSA_1"/>
    <property type="match status" value="1"/>
</dbReference>
<dbReference type="InterPro" id="IPR020458">
    <property type="entry name" value="Znf_DskA_TraR_CS"/>
</dbReference>
<name>A0A0G1JND1_UNCKA</name>
<keyword evidence="1" id="KW-0479">Metal-binding</keyword>
<gene>
    <name evidence="6" type="ORF">UW36_C0005G0041</name>
</gene>
<evidence type="ECO:0000313" key="7">
    <source>
        <dbReference type="Proteomes" id="UP000034128"/>
    </source>
</evidence>
<dbReference type="Gene3D" id="1.20.120.910">
    <property type="entry name" value="DksA, coiled-coil domain"/>
    <property type="match status" value="1"/>
</dbReference>
<dbReference type="Pfam" id="PF01258">
    <property type="entry name" value="zf-dskA_traR"/>
    <property type="match status" value="1"/>
</dbReference>
<evidence type="ECO:0000259" key="5">
    <source>
        <dbReference type="Pfam" id="PF01258"/>
    </source>
</evidence>
<accession>A0A0G1JND1</accession>
<feature type="domain" description="Zinc finger DksA/TraR C4-type" evidence="5">
    <location>
        <begin position="90"/>
        <end position="124"/>
    </location>
</feature>
<dbReference type="GO" id="GO:0008270">
    <property type="term" value="F:zinc ion binding"/>
    <property type="evidence" value="ECO:0007669"/>
    <property type="project" value="UniProtKB-KW"/>
</dbReference>
<sequence length="126" mass="14420">MANLKSVIIPPTMLRELVLKLWKRSRELKNEEEIVTKSDPYMQPGRVNENAEFTDDTVEDIEKTIQQARLNIIQAARLEIRKALAKVRIGTYGICETCKSPIDLSRLKAFPQATKCLDCSRKAEDE</sequence>
<evidence type="ECO:0000256" key="1">
    <source>
        <dbReference type="ARBA" id="ARBA00022723"/>
    </source>
</evidence>
<feature type="zinc finger region" description="dksA C4-type" evidence="4">
    <location>
        <begin position="95"/>
        <end position="119"/>
    </location>
</feature>